<evidence type="ECO:0000313" key="3">
    <source>
        <dbReference type="Proteomes" id="UP000638732"/>
    </source>
</evidence>
<evidence type="ECO:0008006" key="4">
    <source>
        <dbReference type="Google" id="ProtNLM"/>
    </source>
</evidence>
<comment type="caution">
    <text evidence="2">The sequence shown here is derived from an EMBL/GenBank/DDBJ whole genome shotgun (WGS) entry which is preliminary data.</text>
</comment>
<evidence type="ECO:0000313" key="2">
    <source>
        <dbReference type="EMBL" id="NCD68386.1"/>
    </source>
</evidence>
<accession>A0A965ZEP7</accession>
<proteinExistence type="predicted"/>
<keyword evidence="3" id="KW-1185">Reference proteome</keyword>
<dbReference type="InterPro" id="IPR011250">
    <property type="entry name" value="OMP/PagP_B-barrel"/>
</dbReference>
<dbReference type="Proteomes" id="UP000638732">
    <property type="component" value="Unassembled WGS sequence"/>
</dbReference>
<feature type="signal peptide" evidence="1">
    <location>
        <begin position="1"/>
        <end position="22"/>
    </location>
</feature>
<protein>
    <recommendedName>
        <fullName evidence="4">Outer membrane protein beta-barrel domain-containing protein</fullName>
    </recommendedName>
</protein>
<reference evidence="2" key="1">
    <citation type="submission" date="2020-01" db="EMBL/GenBank/DDBJ databases">
        <authorList>
            <person name="Seo Y.L."/>
        </authorList>
    </citation>
    <scope>NUCLEOTIDE SEQUENCE</scope>
    <source>
        <strain evidence="2">R11</strain>
    </source>
</reference>
<dbReference type="RefSeq" id="WP_166584413.1">
    <property type="nucleotide sequence ID" value="NZ_WWEO01000038.1"/>
</dbReference>
<feature type="chain" id="PRO_5038134005" description="Outer membrane protein beta-barrel domain-containing protein" evidence="1">
    <location>
        <begin position="23"/>
        <end position="197"/>
    </location>
</feature>
<name>A0A965ZEP7_9SPHI</name>
<dbReference type="SUPFAM" id="SSF56925">
    <property type="entry name" value="OMPA-like"/>
    <property type="match status" value="1"/>
</dbReference>
<keyword evidence="1" id="KW-0732">Signal</keyword>
<evidence type="ECO:0000256" key="1">
    <source>
        <dbReference type="SAM" id="SignalP"/>
    </source>
</evidence>
<dbReference type="EMBL" id="WWEO01000038">
    <property type="protein sequence ID" value="NCD68386.1"/>
    <property type="molecule type" value="Genomic_DNA"/>
</dbReference>
<sequence>MKKSFFLITIVALSIFTSKVKAQHYNNTYREDSWHVTIGPDFLAIVNPTSQAIDPPSAGSTTKVVNYSRLGIGGSIHAEYYPSPFVGLTIGTGGEFIPAASNNRSDVKDLFLVPVKIGAKAFFSQSWYLGAEAGIAYASVAYKDSHRPLLVSPQLGYNDNDTGWDINLRYEVMHGKNQYMSMFGLHVAYSFDLSKGY</sequence>
<reference evidence="2" key="2">
    <citation type="submission" date="2020-10" db="EMBL/GenBank/DDBJ databases">
        <title>Mucilaginibacter sp. nov., isolated from soil.</title>
        <authorList>
            <person name="Jeon C.O."/>
        </authorList>
    </citation>
    <scope>NUCLEOTIDE SEQUENCE</scope>
    <source>
        <strain evidence="2">R11</strain>
    </source>
</reference>
<dbReference type="AlphaFoldDB" id="A0A965ZEP7"/>
<organism evidence="2 3">
    <name type="scientific">Mucilaginibacter agri</name>
    <dbReference type="NCBI Taxonomy" id="2695265"/>
    <lineage>
        <taxon>Bacteria</taxon>
        <taxon>Pseudomonadati</taxon>
        <taxon>Bacteroidota</taxon>
        <taxon>Sphingobacteriia</taxon>
        <taxon>Sphingobacteriales</taxon>
        <taxon>Sphingobacteriaceae</taxon>
        <taxon>Mucilaginibacter</taxon>
    </lineage>
</organism>
<gene>
    <name evidence="2" type="ORF">GSY63_03370</name>
</gene>